<feature type="domain" description="CCHC-type" evidence="4">
    <location>
        <begin position="511"/>
        <end position="527"/>
    </location>
</feature>
<accession>A0A0U5GFA7</accession>
<dbReference type="InterPro" id="IPR006600">
    <property type="entry name" value="HTH_CenpB_DNA-bd_dom"/>
</dbReference>
<dbReference type="Proteomes" id="UP000054771">
    <property type="component" value="Unassembled WGS sequence"/>
</dbReference>
<keyword evidence="2" id="KW-0479">Metal-binding</keyword>
<keyword evidence="2" id="KW-0862">Zinc</keyword>
<name>A0A0U5GFA7_ASPCI</name>
<dbReference type="InterPro" id="IPR001878">
    <property type="entry name" value="Znf_CCHC"/>
</dbReference>
<dbReference type="InterPro" id="IPR009057">
    <property type="entry name" value="Homeodomain-like_sf"/>
</dbReference>
<dbReference type="PROSITE" id="PS50158">
    <property type="entry name" value="ZF_CCHC"/>
    <property type="match status" value="1"/>
</dbReference>
<dbReference type="AlphaFoldDB" id="A0A0U5GFA7"/>
<dbReference type="EMBL" id="CDMC01000019">
    <property type="protein sequence ID" value="CEL10571.1"/>
    <property type="molecule type" value="Genomic_DNA"/>
</dbReference>
<dbReference type="PANTHER" id="PTHR19303">
    <property type="entry name" value="TRANSPOSON"/>
    <property type="match status" value="1"/>
</dbReference>
<dbReference type="GO" id="GO:0005634">
    <property type="term" value="C:nucleus"/>
    <property type="evidence" value="ECO:0007669"/>
    <property type="project" value="TreeGrafter"/>
</dbReference>
<evidence type="ECO:0000259" key="5">
    <source>
        <dbReference type="PROSITE" id="PS51253"/>
    </source>
</evidence>
<dbReference type="Pfam" id="PF03184">
    <property type="entry name" value="DDE_1"/>
    <property type="match status" value="1"/>
</dbReference>
<dbReference type="OrthoDB" id="4457643at2759"/>
<evidence type="ECO:0000313" key="7">
    <source>
        <dbReference type="Proteomes" id="UP000054771"/>
    </source>
</evidence>
<reference evidence="7" key="1">
    <citation type="journal article" date="2016" name="Genome Announc.">
        <title>Draft genome sequences of fungus Aspergillus calidoustus.</title>
        <authorList>
            <person name="Horn F."/>
            <person name="Linde J."/>
            <person name="Mattern D.J."/>
            <person name="Walther G."/>
            <person name="Guthke R."/>
            <person name="Scherlach K."/>
            <person name="Martin K."/>
            <person name="Brakhage A.A."/>
            <person name="Petzke L."/>
            <person name="Valiante V."/>
        </authorList>
    </citation>
    <scope>NUCLEOTIDE SEQUENCE [LARGE SCALE GENOMIC DNA]</scope>
    <source>
        <strain evidence="7">SF006504</strain>
    </source>
</reference>
<organism evidence="6 7">
    <name type="scientific">Aspergillus calidoustus</name>
    <dbReference type="NCBI Taxonomy" id="454130"/>
    <lineage>
        <taxon>Eukaryota</taxon>
        <taxon>Fungi</taxon>
        <taxon>Dikarya</taxon>
        <taxon>Ascomycota</taxon>
        <taxon>Pezizomycotina</taxon>
        <taxon>Eurotiomycetes</taxon>
        <taxon>Eurotiomycetidae</taxon>
        <taxon>Eurotiales</taxon>
        <taxon>Aspergillaceae</taxon>
        <taxon>Aspergillus</taxon>
        <taxon>Aspergillus subgen. Nidulantes</taxon>
    </lineage>
</organism>
<dbReference type="SUPFAM" id="SSF46689">
    <property type="entry name" value="Homeodomain-like"/>
    <property type="match status" value="1"/>
</dbReference>
<proteinExistence type="predicted"/>
<gene>
    <name evidence="6" type="ORF">ASPCAL13688</name>
</gene>
<evidence type="ECO:0000313" key="6">
    <source>
        <dbReference type="EMBL" id="CEL10571.1"/>
    </source>
</evidence>
<evidence type="ECO:0000256" key="3">
    <source>
        <dbReference type="SAM" id="MobiDB-lite"/>
    </source>
</evidence>
<evidence type="ECO:0000256" key="1">
    <source>
        <dbReference type="ARBA" id="ARBA00023125"/>
    </source>
</evidence>
<dbReference type="InterPro" id="IPR036397">
    <property type="entry name" value="RNaseH_sf"/>
</dbReference>
<dbReference type="PANTHER" id="PTHR19303:SF62">
    <property type="entry name" value="HTH CENPB-TYPE DOMAIN-CONTAINING PROTEIN-RELATED"/>
    <property type="match status" value="1"/>
</dbReference>
<keyword evidence="1" id="KW-0238">DNA-binding</keyword>
<dbReference type="PROSITE" id="PS51253">
    <property type="entry name" value="HTH_CENPB"/>
    <property type="match status" value="1"/>
</dbReference>
<evidence type="ECO:0008006" key="8">
    <source>
        <dbReference type="Google" id="ProtNLM"/>
    </source>
</evidence>
<dbReference type="InterPro" id="IPR004875">
    <property type="entry name" value="DDE_SF_endonuclease_dom"/>
</dbReference>
<keyword evidence="7" id="KW-1185">Reference proteome</keyword>
<dbReference type="OMA" id="NNIICIY"/>
<protein>
    <recommendedName>
        <fullName evidence="8">HTH CENPB-type domain-containing protein</fullName>
    </recommendedName>
</protein>
<dbReference type="InterPro" id="IPR050863">
    <property type="entry name" value="CenT-Element_Derived"/>
</dbReference>
<feature type="region of interest" description="Disordered" evidence="3">
    <location>
        <begin position="486"/>
        <end position="513"/>
    </location>
</feature>
<dbReference type="Gene3D" id="3.30.420.10">
    <property type="entry name" value="Ribonuclease H-like superfamily/Ribonuclease H"/>
    <property type="match status" value="1"/>
</dbReference>
<keyword evidence="2" id="KW-0863">Zinc-finger</keyword>
<dbReference type="GO" id="GO:0008270">
    <property type="term" value="F:zinc ion binding"/>
    <property type="evidence" value="ECO:0007669"/>
    <property type="project" value="UniProtKB-KW"/>
</dbReference>
<feature type="domain" description="HTH CENPB-type" evidence="5">
    <location>
        <begin position="60"/>
        <end position="132"/>
    </location>
</feature>
<dbReference type="GO" id="GO:0003677">
    <property type="term" value="F:DNA binding"/>
    <property type="evidence" value="ECO:0007669"/>
    <property type="project" value="UniProtKB-KW"/>
</dbReference>
<dbReference type="SMART" id="SM00674">
    <property type="entry name" value="CENPB"/>
    <property type="match status" value="1"/>
</dbReference>
<evidence type="ECO:0000259" key="4">
    <source>
        <dbReference type="PROSITE" id="PS50158"/>
    </source>
</evidence>
<evidence type="ECO:0000256" key="2">
    <source>
        <dbReference type="PROSITE-ProRule" id="PRU00047"/>
    </source>
</evidence>
<sequence length="531" mass="59708">MPPKSRQSRQNLVEQEGRIQLAIKALKNCEILSIRRVAETFNVPYTTLSDQLSGHLFQGELRNHNLRLSKTQEETLIQWIISRDTRGVAPRPSHVQQMANIILQQDSPTPPKPIGKNWVTEFIKRHDSIKSRFARRYNYSRALCEDPKVINNWFKRLKEVQDKHGIQAEDIYNFDETSFAMGLITTTKVVTRSNMPGRPHLIQPGQREWVTTIECISSTGFSVPTCIIFKGKIGLRWLEKCFIPATTARTKGGSQLLVLDGHGSHLTPEFDKMCKDNNIICIYMPPYSSHLLQPLDVGCFGPLKRAYGGLVEAKMRLGYNYINKLDFLKAYPAARQQVFSIENIQSGFHAAGIQPHDPSQVLDKFNYTVHTPTPPGSRGGALTSSSTLATPYTVHQLHKKVSSVKKMLARGRQTSFSPSKQALDELIKGCEMAIYNTAMTLKELNDLRAESQIQQQKKGRSKRQMSPIAGLQVQEARDLITLRNEQLNVDEGGHSSSTPLASGARKRAPPRCSECGIQGHIRTGCPNRRQT</sequence>
<dbReference type="Pfam" id="PF03221">
    <property type="entry name" value="HTH_Tnp_Tc5"/>
    <property type="match status" value="1"/>
</dbReference>